<dbReference type="Pfam" id="PF04069">
    <property type="entry name" value="OpuAC"/>
    <property type="match status" value="1"/>
</dbReference>
<dbReference type="SUPFAM" id="SSF53850">
    <property type="entry name" value="Periplasmic binding protein-like II"/>
    <property type="match status" value="1"/>
</dbReference>
<accession>A0ABX7SZH5</accession>
<name>A0ABX7SZH5_9FLAO</name>
<proteinExistence type="predicted"/>
<dbReference type="Proteomes" id="UP000663935">
    <property type="component" value="Chromosome"/>
</dbReference>
<dbReference type="InterPro" id="IPR007210">
    <property type="entry name" value="ABC_Gly_betaine_transp_sub-bd"/>
</dbReference>
<evidence type="ECO:0000313" key="2">
    <source>
        <dbReference type="EMBL" id="QTD38903.1"/>
    </source>
</evidence>
<sequence>MKHKILQIGQIDLSFHKVAAAVVLNYFDSIGQQYQLHTAPHEELFKEYREGKIDLVLGAWLPSSHGKYIETVAKTTVKFSTLYNPFCIWGVPDYVPKTLVSSINDILKPANAEKFNKTIQGINEGAGISRFSRNIIKNYGLDTLGFKFKNGTIQDCTNAFIEAHKRKEWVIIPLWKPQFLFYSYSIRALEEPRGLLGTVDNATIIMHKNAVVKLKPKALKFIKKIKLGNQMVTDLDYQYQVLEKDVFEISKDILKIWN</sequence>
<dbReference type="RefSeq" id="WP_207973016.1">
    <property type="nucleotide sequence ID" value="NZ_CP071795.1"/>
</dbReference>
<evidence type="ECO:0000313" key="3">
    <source>
        <dbReference type="Proteomes" id="UP000663935"/>
    </source>
</evidence>
<feature type="domain" description="ABC-type glycine betaine transport system substrate-binding" evidence="1">
    <location>
        <begin position="6"/>
        <end position="254"/>
    </location>
</feature>
<keyword evidence="3" id="KW-1185">Reference proteome</keyword>
<organism evidence="2 3">
    <name type="scientific">Polaribacter batillariae</name>
    <dbReference type="NCBI Taxonomy" id="2808900"/>
    <lineage>
        <taxon>Bacteria</taxon>
        <taxon>Pseudomonadati</taxon>
        <taxon>Bacteroidota</taxon>
        <taxon>Flavobacteriia</taxon>
        <taxon>Flavobacteriales</taxon>
        <taxon>Flavobacteriaceae</taxon>
    </lineage>
</organism>
<dbReference type="EMBL" id="CP071795">
    <property type="protein sequence ID" value="QTD38903.1"/>
    <property type="molecule type" value="Genomic_DNA"/>
</dbReference>
<protein>
    <submittedName>
        <fullName evidence="2">Glycine betaine ABC transporter substrate-binding protein</fullName>
    </submittedName>
</protein>
<evidence type="ECO:0000259" key="1">
    <source>
        <dbReference type="Pfam" id="PF04069"/>
    </source>
</evidence>
<dbReference type="Gene3D" id="3.10.105.10">
    <property type="entry name" value="Dipeptide-binding Protein, Domain 3"/>
    <property type="match status" value="1"/>
</dbReference>
<dbReference type="Gene3D" id="3.40.190.100">
    <property type="entry name" value="Glycine betaine-binding periplasmic protein, domain 2"/>
    <property type="match status" value="1"/>
</dbReference>
<gene>
    <name evidence="2" type="ORF">JL193_06520</name>
</gene>
<reference evidence="2 3" key="1">
    <citation type="submission" date="2021-03" db="EMBL/GenBank/DDBJ databases">
        <title>Complete genome of Polaribacter_sp.G4M1.</title>
        <authorList>
            <person name="Jeong S.W."/>
            <person name="Bae J.W."/>
        </authorList>
    </citation>
    <scope>NUCLEOTIDE SEQUENCE [LARGE SCALE GENOMIC DNA]</scope>
    <source>
        <strain evidence="2 3">G4M1</strain>
    </source>
</reference>